<dbReference type="EMBL" id="CH964168">
    <property type="protein sequence ID" value="EDW80078.1"/>
    <property type="molecule type" value="Genomic_DNA"/>
</dbReference>
<dbReference type="InterPro" id="IPR036259">
    <property type="entry name" value="MFS_trans_sf"/>
</dbReference>
<feature type="transmembrane region" description="Helical" evidence="6">
    <location>
        <begin position="435"/>
        <end position="454"/>
    </location>
</feature>
<gene>
    <name evidence="7" type="primary">Dwil\GK24096</name>
    <name evidence="7" type="ORF">Dwil_GK24096</name>
</gene>
<keyword evidence="8" id="KW-1185">Reference proteome</keyword>
<dbReference type="Pfam" id="PF00083">
    <property type="entry name" value="Sugar_tr"/>
    <property type="match status" value="1"/>
</dbReference>
<feature type="compositionally biased region" description="Low complexity" evidence="5">
    <location>
        <begin position="54"/>
        <end position="63"/>
    </location>
</feature>
<dbReference type="OrthoDB" id="6612291at2759"/>
<dbReference type="PhylomeDB" id="B4N6T9"/>
<evidence type="ECO:0000256" key="1">
    <source>
        <dbReference type="ARBA" id="ARBA00004370"/>
    </source>
</evidence>
<dbReference type="GO" id="GO:0022857">
    <property type="term" value="F:transmembrane transporter activity"/>
    <property type="evidence" value="ECO:0007669"/>
    <property type="project" value="InterPro"/>
</dbReference>
<dbReference type="Gene3D" id="1.20.1250.20">
    <property type="entry name" value="MFS general substrate transporter like domains"/>
    <property type="match status" value="1"/>
</dbReference>
<keyword evidence="4 6" id="KW-0472">Membrane</keyword>
<accession>B4N6T9</accession>
<dbReference type="Proteomes" id="UP000007798">
    <property type="component" value="Unassembled WGS sequence"/>
</dbReference>
<feature type="compositionally biased region" description="Pro residues" evidence="5">
    <location>
        <begin position="64"/>
        <end position="80"/>
    </location>
</feature>
<keyword evidence="2 6" id="KW-0812">Transmembrane</keyword>
<dbReference type="KEGG" id="dwi:6646519"/>
<dbReference type="PANTHER" id="PTHR23529:SF2">
    <property type="entry name" value="GH19118P-RELATED"/>
    <property type="match status" value="1"/>
</dbReference>
<feature type="transmembrane region" description="Helical" evidence="6">
    <location>
        <begin position="408"/>
        <end position="429"/>
    </location>
</feature>
<evidence type="ECO:0000256" key="4">
    <source>
        <dbReference type="ARBA" id="ARBA00023136"/>
    </source>
</evidence>
<evidence type="ECO:0000256" key="2">
    <source>
        <dbReference type="ARBA" id="ARBA00022692"/>
    </source>
</evidence>
<dbReference type="InParanoid" id="B4N6T9"/>
<feature type="transmembrane region" description="Helical" evidence="6">
    <location>
        <begin position="105"/>
        <end position="125"/>
    </location>
</feature>
<feature type="transmembrane region" description="Helical" evidence="6">
    <location>
        <begin position="494"/>
        <end position="513"/>
    </location>
</feature>
<evidence type="ECO:0000313" key="7">
    <source>
        <dbReference type="EMBL" id="EDW80078.1"/>
    </source>
</evidence>
<protein>
    <recommendedName>
        <fullName evidence="9">Major facilitator superfamily (MFS) profile domain-containing protein</fullName>
    </recommendedName>
</protein>
<dbReference type="eggNOG" id="KOG0254">
    <property type="taxonomic scope" value="Eukaryota"/>
</dbReference>
<dbReference type="OMA" id="TTEHNFA"/>
<feature type="transmembrane region" description="Helical" evidence="6">
    <location>
        <begin position="161"/>
        <end position="183"/>
    </location>
</feature>
<feature type="transmembrane region" description="Helical" evidence="6">
    <location>
        <begin position="137"/>
        <end position="154"/>
    </location>
</feature>
<evidence type="ECO:0000256" key="6">
    <source>
        <dbReference type="SAM" id="Phobius"/>
    </source>
</evidence>
<name>B4N6T9_DROWI</name>
<keyword evidence="3 6" id="KW-1133">Transmembrane helix</keyword>
<feature type="transmembrane region" description="Helical" evidence="6">
    <location>
        <begin position="346"/>
        <end position="365"/>
    </location>
</feature>
<feature type="transmembrane region" description="Helical" evidence="6">
    <location>
        <begin position="262"/>
        <end position="280"/>
    </location>
</feature>
<dbReference type="PANTHER" id="PTHR23529">
    <property type="entry name" value="GH19118P-RELATED"/>
    <property type="match status" value="1"/>
</dbReference>
<evidence type="ECO:0000256" key="3">
    <source>
        <dbReference type="ARBA" id="ARBA00022989"/>
    </source>
</evidence>
<organism evidence="7 8">
    <name type="scientific">Drosophila willistoni</name>
    <name type="common">Fruit fly</name>
    <dbReference type="NCBI Taxonomy" id="7260"/>
    <lineage>
        <taxon>Eukaryota</taxon>
        <taxon>Metazoa</taxon>
        <taxon>Ecdysozoa</taxon>
        <taxon>Arthropoda</taxon>
        <taxon>Hexapoda</taxon>
        <taxon>Insecta</taxon>
        <taxon>Pterygota</taxon>
        <taxon>Neoptera</taxon>
        <taxon>Endopterygota</taxon>
        <taxon>Diptera</taxon>
        <taxon>Brachycera</taxon>
        <taxon>Muscomorpha</taxon>
        <taxon>Ephydroidea</taxon>
        <taxon>Drosophilidae</taxon>
        <taxon>Drosophila</taxon>
        <taxon>Sophophora</taxon>
    </lineage>
</organism>
<dbReference type="HOGENOM" id="CLU_037253_0_0_1"/>
<dbReference type="SUPFAM" id="SSF103473">
    <property type="entry name" value="MFS general substrate transporter"/>
    <property type="match status" value="1"/>
</dbReference>
<comment type="subcellular location">
    <subcellularLocation>
        <location evidence="1">Membrane</location>
    </subcellularLocation>
</comment>
<feature type="compositionally biased region" description="Pro residues" evidence="5">
    <location>
        <begin position="19"/>
        <end position="53"/>
    </location>
</feature>
<evidence type="ECO:0008006" key="9">
    <source>
        <dbReference type="Google" id="ProtNLM"/>
    </source>
</evidence>
<dbReference type="GO" id="GO:0016020">
    <property type="term" value="C:membrane"/>
    <property type="evidence" value="ECO:0007669"/>
    <property type="project" value="UniProtKB-SubCell"/>
</dbReference>
<sequence length="536" mass="58481">MMNDKQMPPQPPSYGFTSAPPPQPMVYPPPQYEGYAPPPPQYGYPPQPPPGQGYPPAAGYPPQAYAPPQPPPNFQQPQPHPEAVLVVPAGGWYSRNQKNKPQSNSASVAALIFISGGMNIAWSSGFRSAYSSTHIRIAWFIGAIIGAVISAFLANKVPKKIVGLFSAVLVTIAGIVVAATTYNEDAITAGLYLDGIANGLVFAPFIALVGEVTVFYMRGLNAATVDQLCFITGYMVQVIYTCSWSSSSYYNNSFTPDNMKGVLSAVYGILGIIFGALLCIESPVIELANGEEQKAIDILRRLQRPYTVTNETYEQLAEHKRYLAQNKDLTVGQSIVRAIPAFLRLCFLRALNAMSLASYITYAMIVANIANFHSSSLGWYVGFGLCRWFGNFITTFCMESVGRKKPILIGLLVCGGISFGMASQLSWPFSGIRTMMLVFQFFAGVAFTTTSPYLTEGYPLGVKQHFIAFTFIVEMLVFLIIGACTWSFTGGTNYFYIIGVLYLIGFIAGIFCLPETKGTTLRQAQDKFKGISSRGF</sequence>
<dbReference type="AlphaFoldDB" id="B4N6T9"/>
<evidence type="ECO:0000313" key="8">
    <source>
        <dbReference type="Proteomes" id="UP000007798"/>
    </source>
</evidence>
<feature type="region of interest" description="Disordered" evidence="5">
    <location>
        <begin position="1"/>
        <end position="80"/>
    </location>
</feature>
<feature type="transmembrane region" description="Helical" evidence="6">
    <location>
        <begin position="466"/>
        <end position="488"/>
    </location>
</feature>
<evidence type="ECO:0000256" key="5">
    <source>
        <dbReference type="SAM" id="MobiDB-lite"/>
    </source>
</evidence>
<feature type="transmembrane region" description="Helical" evidence="6">
    <location>
        <begin position="228"/>
        <end position="250"/>
    </location>
</feature>
<reference evidence="7 8" key="1">
    <citation type="journal article" date="2007" name="Nature">
        <title>Evolution of genes and genomes on the Drosophila phylogeny.</title>
        <authorList>
            <consortium name="Drosophila 12 Genomes Consortium"/>
            <person name="Clark A.G."/>
            <person name="Eisen M.B."/>
            <person name="Smith D.R."/>
            <person name="Bergman C.M."/>
            <person name="Oliver B."/>
            <person name="Markow T.A."/>
            <person name="Kaufman T.C."/>
            <person name="Kellis M."/>
            <person name="Gelbart W."/>
            <person name="Iyer V.N."/>
            <person name="Pollard D.A."/>
            <person name="Sackton T.B."/>
            <person name="Larracuente A.M."/>
            <person name="Singh N.D."/>
            <person name="Abad J.P."/>
            <person name="Abt D.N."/>
            <person name="Adryan B."/>
            <person name="Aguade M."/>
            <person name="Akashi H."/>
            <person name="Anderson W.W."/>
            <person name="Aquadro C.F."/>
            <person name="Ardell D.H."/>
            <person name="Arguello R."/>
            <person name="Artieri C.G."/>
            <person name="Barbash D.A."/>
            <person name="Barker D."/>
            <person name="Barsanti P."/>
            <person name="Batterham P."/>
            <person name="Batzoglou S."/>
            <person name="Begun D."/>
            <person name="Bhutkar A."/>
            <person name="Blanco E."/>
            <person name="Bosak S.A."/>
            <person name="Bradley R.K."/>
            <person name="Brand A.D."/>
            <person name="Brent M.R."/>
            <person name="Brooks A.N."/>
            <person name="Brown R.H."/>
            <person name="Butlin R.K."/>
            <person name="Caggese C."/>
            <person name="Calvi B.R."/>
            <person name="Bernardo de Carvalho A."/>
            <person name="Caspi A."/>
            <person name="Castrezana S."/>
            <person name="Celniker S.E."/>
            <person name="Chang J.L."/>
            <person name="Chapple C."/>
            <person name="Chatterji S."/>
            <person name="Chinwalla A."/>
            <person name="Civetta A."/>
            <person name="Clifton S.W."/>
            <person name="Comeron J.M."/>
            <person name="Costello J.C."/>
            <person name="Coyne J.A."/>
            <person name="Daub J."/>
            <person name="David R.G."/>
            <person name="Delcher A.L."/>
            <person name="Delehaunty K."/>
            <person name="Do C.B."/>
            <person name="Ebling H."/>
            <person name="Edwards K."/>
            <person name="Eickbush T."/>
            <person name="Evans J.D."/>
            <person name="Filipski A."/>
            <person name="Findeiss S."/>
            <person name="Freyhult E."/>
            <person name="Fulton L."/>
            <person name="Fulton R."/>
            <person name="Garcia A.C."/>
            <person name="Gardiner A."/>
            <person name="Garfield D.A."/>
            <person name="Garvin B.E."/>
            <person name="Gibson G."/>
            <person name="Gilbert D."/>
            <person name="Gnerre S."/>
            <person name="Godfrey J."/>
            <person name="Good R."/>
            <person name="Gotea V."/>
            <person name="Gravely B."/>
            <person name="Greenberg A.J."/>
            <person name="Griffiths-Jones S."/>
            <person name="Gross S."/>
            <person name="Guigo R."/>
            <person name="Gustafson E.A."/>
            <person name="Haerty W."/>
            <person name="Hahn M.W."/>
            <person name="Halligan D.L."/>
            <person name="Halpern A.L."/>
            <person name="Halter G.M."/>
            <person name="Han M.V."/>
            <person name="Heger A."/>
            <person name="Hillier L."/>
            <person name="Hinrichs A.S."/>
            <person name="Holmes I."/>
            <person name="Hoskins R.A."/>
            <person name="Hubisz M.J."/>
            <person name="Hultmark D."/>
            <person name="Huntley M.A."/>
            <person name="Jaffe D.B."/>
            <person name="Jagadeeshan S."/>
            <person name="Jeck W.R."/>
            <person name="Johnson J."/>
            <person name="Jones C.D."/>
            <person name="Jordan W.C."/>
            <person name="Karpen G.H."/>
            <person name="Kataoka E."/>
            <person name="Keightley P.D."/>
            <person name="Kheradpour P."/>
            <person name="Kirkness E.F."/>
            <person name="Koerich L.B."/>
            <person name="Kristiansen K."/>
            <person name="Kudrna D."/>
            <person name="Kulathinal R.J."/>
            <person name="Kumar S."/>
            <person name="Kwok R."/>
            <person name="Lander E."/>
            <person name="Langley C.H."/>
            <person name="Lapoint R."/>
            <person name="Lazzaro B.P."/>
            <person name="Lee S.J."/>
            <person name="Levesque L."/>
            <person name="Li R."/>
            <person name="Lin C.F."/>
            <person name="Lin M.F."/>
            <person name="Lindblad-Toh K."/>
            <person name="Llopart A."/>
            <person name="Long M."/>
            <person name="Low L."/>
            <person name="Lozovsky E."/>
            <person name="Lu J."/>
            <person name="Luo M."/>
            <person name="Machado C.A."/>
            <person name="Makalowski W."/>
            <person name="Marzo M."/>
            <person name="Matsuda M."/>
            <person name="Matzkin L."/>
            <person name="McAllister B."/>
            <person name="McBride C.S."/>
            <person name="McKernan B."/>
            <person name="McKernan K."/>
            <person name="Mendez-Lago M."/>
            <person name="Minx P."/>
            <person name="Mollenhauer M.U."/>
            <person name="Montooth K."/>
            <person name="Mount S.M."/>
            <person name="Mu X."/>
            <person name="Myers E."/>
            <person name="Negre B."/>
            <person name="Newfeld S."/>
            <person name="Nielsen R."/>
            <person name="Noor M.A."/>
            <person name="O'Grady P."/>
            <person name="Pachter L."/>
            <person name="Papaceit M."/>
            <person name="Parisi M.J."/>
            <person name="Parisi M."/>
            <person name="Parts L."/>
            <person name="Pedersen J.S."/>
            <person name="Pesole G."/>
            <person name="Phillippy A.M."/>
            <person name="Ponting C.P."/>
            <person name="Pop M."/>
            <person name="Porcelli D."/>
            <person name="Powell J.R."/>
            <person name="Prohaska S."/>
            <person name="Pruitt K."/>
            <person name="Puig M."/>
            <person name="Quesneville H."/>
            <person name="Ram K.R."/>
            <person name="Rand D."/>
            <person name="Rasmussen M.D."/>
            <person name="Reed L.K."/>
            <person name="Reenan R."/>
            <person name="Reily A."/>
            <person name="Remington K.A."/>
            <person name="Rieger T.T."/>
            <person name="Ritchie M.G."/>
            <person name="Robin C."/>
            <person name="Rogers Y.H."/>
            <person name="Rohde C."/>
            <person name="Rozas J."/>
            <person name="Rubenfield M.J."/>
            <person name="Ruiz A."/>
            <person name="Russo S."/>
            <person name="Salzberg S.L."/>
            <person name="Sanchez-Gracia A."/>
            <person name="Saranga D.J."/>
            <person name="Sato H."/>
            <person name="Schaeffer S.W."/>
            <person name="Schatz M.C."/>
            <person name="Schlenke T."/>
            <person name="Schwartz R."/>
            <person name="Segarra C."/>
            <person name="Singh R.S."/>
            <person name="Sirot L."/>
            <person name="Sirota M."/>
            <person name="Sisneros N.B."/>
            <person name="Smith C.D."/>
            <person name="Smith T.F."/>
            <person name="Spieth J."/>
            <person name="Stage D.E."/>
            <person name="Stark A."/>
            <person name="Stephan W."/>
            <person name="Strausberg R.L."/>
            <person name="Strempel S."/>
            <person name="Sturgill D."/>
            <person name="Sutton G."/>
            <person name="Sutton G.G."/>
            <person name="Tao W."/>
            <person name="Teichmann S."/>
            <person name="Tobari Y.N."/>
            <person name="Tomimura Y."/>
            <person name="Tsolas J.M."/>
            <person name="Valente V.L."/>
            <person name="Venter E."/>
            <person name="Venter J.C."/>
            <person name="Vicario S."/>
            <person name="Vieira F.G."/>
            <person name="Vilella A.J."/>
            <person name="Villasante A."/>
            <person name="Walenz B."/>
            <person name="Wang J."/>
            <person name="Wasserman M."/>
            <person name="Watts T."/>
            <person name="Wilson D."/>
            <person name="Wilson R.K."/>
            <person name="Wing R.A."/>
            <person name="Wolfner M.F."/>
            <person name="Wong A."/>
            <person name="Wong G.K."/>
            <person name="Wu C.I."/>
            <person name="Wu G."/>
            <person name="Yamamoto D."/>
            <person name="Yang H.P."/>
            <person name="Yang S.P."/>
            <person name="Yorke J.A."/>
            <person name="Yoshida K."/>
            <person name="Zdobnov E."/>
            <person name="Zhang P."/>
            <person name="Zhang Y."/>
            <person name="Zimin A.V."/>
            <person name="Baldwin J."/>
            <person name="Abdouelleil A."/>
            <person name="Abdulkadir J."/>
            <person name="Abebe A."/>
            <person name="Abera B."/>
            <person name="Abreu J."/>
            <person name="Acer S.C."/>
            <person name="Aftuck L."/>
            <person name="Alexander A."/>
            <person name="An P."/>
            <person name="Anderson E."/>
            <person name="Anderson S."/>
            <person name="Arachi H."/>
            <person name="Azer M."/>
            <person name="Bachantsang P."/>
            <person name="Barry A."/>
            <person name="Bayul T."/>
            <person name="Berlin A."/>
            <person name="Bessette D."/>
            <person name="Bloom T."/>
            <person name="Blye J."/>
            <person name="Boguslavskiy L."/>
            <person name="Bonnet C."/>
            <person name="Boukhgalter B."/>
            <person name="Bourzgui I."/>
            <person name="Brown A."/>
            <person name="Cahill P."/>
            <person name="Channer S."/>
            <person name="Cheshatsang Y."/>
            <person name="Chuda L."/>
            <person name="Citroen M."/>
            <person name="Collymore A."/>
            <person name="Cooke P."/>
            <person name="Costello M."/>
            <person name="D'Aco K."/>
            <person name="Daza R."/>
            <person name="De Haan G."/>
            <person name="DeGray S."/>
            <person name="DeMaso C."/>
            <person name="Dhargay N."/>
            <person name="Dooley K."/>
            <person name="Dooley E."/>
            <person name="Doricent M."/>
            <person name="Dorje P."/>
            <person name="Dorjee K."/>
            <person name="Dupes A."/>
            <person name="Elong R."/>
            <person name="Falk J."/>
            <person name="Farina A."/>
            <person name="Faro S."/>
            <person name="Ferguson D."/>
            <person name="Fisher S."/>
            <person name="Foley C.D."/>
            <person name="Franke A."/>
            <person name="Friedrich D."/>
            <person name="Gadbois L."/>
            <person name="Gearin G."/>
            <person name="Gearin C.R."/>
            <person name="Giannoukos G."/>
            <person name="Goode T."/>
            <person name="Graham J."/>
            <person name="Grandbois E."/>
            <person name="Grewal S."/>
            <person name="Gyaltsen K."/>
            <person name="Hafez N."/>
            <person name="Hagos B."/>
            <person name="Hall J."/>
            <person name="Henson C."/>
            <person name="Hollinger A."/>
            <person name="Honan T."/>
            <person name="Huard M.D."/>
            <person name="Hughes L."/>
            <person name="Hurhula B."/>
            <person name="Husby M.E."/>
            <person name="Kamat A."/>
            <person name="Kanga B."/>
            <person name="Kashin S."/>
            <person name="Khazanovich D."/>
            <person name="Kisner P."/>
            <person name="Lance K."/>
            <person name="Lara M."/>
            <person name="Lee W."/>
            <person name="Lennon N."/>
            <person name="Letendre F."/>
            <person name="LeVine R."/>
            <person name="Lipovsky A."/>
            <person name="Liu X."/>
            <person name="Liu J."/>
            <person name="Liu S."/>
            <person name="Lokyitsang T."/>
            <person name="Lokyitsang Y."/>
            <person name="Lubonja R."/>
            <person name="Lui A."/>
            <person name="MacDonald P."/>
            <person name="Magnisalis V."/>
            <person name="Maru K."/>
            <person name="Matthews C."/>
            <person name="McCusker W."/>
            <person name="McDonough S."/>
            <person name="Mehta T."/>
            <person name="Meldrim J."/>
            <person name="Meneus L."/>
            <person name="Mihai O."/>
            <person name="Mihalev A."/>
            <person name="Mihova T."/>
            <person name="Mittelman R."/>
            <person name="Mlenga V."/>
            <person name="Montmayeur A."/>
            <person name="Mulrain L."/>
            <person name="Navidi A."/>
            <person name="Naylor J."/>
            <person name="Negash T."/>
            <person name="Nguyen T."/>
            <person name="Nguyen N."/>
            <person name="Nicol R."/>
            <person name="Norbu C."/>
            <person name="Norbu N."/>
            <person name="Novod N."/>
            <person name="O'Neill B."/>
            <person name="Osman S."/>
            <person name="Markiewicz E."/>
            <person name="Oyono O.L."/>
            <person name="Patti C."/>
            <person name="Phunkhang P."/>
            <person name="Pierre F."/>
            <person name="Priest M."/>
            <person name="Raghuraman S."/>
            <person name="Rege F."/>
            <person name="Reyes R."/>
            <person name="Rise C."/>
            <person name="Rogov P."/>
            <person name="Ross K."/>
            <person name="Ryan E."/>
            <person name="Settipalli S."/>
            <person name="Shea T."/>
            <person name="Sherpa N."/>
            <person name="Shi L."/>
            <person name="Shih D."/>
            <person name="Sparrow T."/>
            <person name="Spaulding J."/>
            <person name="Stalker J."/>
            <person name="Stange-Thomann N."/>
            <person name="Stavropoulos S."/>
            <person name="Stone C."/>
            <person name="Strader C."/>
            <person name="Tesfaye S."/>
            <person name="Thomson T."/>
            <person name="Thoulutsang Y."/>
            <person name="Thoulutsang D."/>
            <person name="Topham K."/>
            <person name="Topping I."/>
            <person name="Tsamla T."/>
            <person name="Vassiliev H."/>
            <person name="Vo A."/>
            <person name="Wangchuk T."/>
            <person name="Wangdi T."/>
            <person name="Weiand M."/>
            <person name="Wilkinson J."/>
            <person name="Wilson A."/>
            <person name="Yadav S."/>
            <person name="Young G."/>
            <person name="Yu Q."/>
            <person name="Zembek L."/>
            <person name="Zhong D."/>
            <person name="Zimmer A."/>
            <person name="Zwirko Z."/>
            <person name="Jaffe D.B."/>
            <person name="Alvarez P."/>
            <person name="Brockman W."/>
            <person name="Butler J."/>
            <person name="Chin C."/>
            <person name="Gnerre S."/>
            <person name="Grabherr M."/>
            <person name="Kleber M."/>
            <person name="Mauceli E."/>
            <person name="MacCallum I."/>
        </authorList>
    </citation>
    <scope>NUCLEOTIDE SEQUENCE [LARGE SCALE GENOMIC DNA]</scope>
    <source>
        <strain evidence="8">Tucson 14030-0811.24</strain>
    </source>
</reference>
<feature type="transmembrane region" description="Helical" evidence="6">
    <location>
        <begin position="195"/>
        <end position="216"/>
    </location>
</feature>
<dbReference type="InterPro" id="IPR005828">
    <property type="entry name" value="MFS_sugar_transport-like"/>
</dbReference>
<dbReference type="STRING" id="7260.B4N6T9"/>
<proteinExistence type="predicted"/>
<feature type="transmembrane region" description="Helical" evidence="6">
    <location>
        <begin position="377"/>
        <end position="396"/>
    </location>
</feature>